<dbReference type="Proteomes" id="UP000241587">
    <property type="component" value="Unassembled WGS sequence"/>
</dbReference>
<evidence type="ECO:0000313" key="3">
    <source>
        <dbReference type="Proteomes" id="UP000241587"/>
    </source>
</evidence>
<accession>A0A2T4GQ55</accession>
<dbReference type="OrthoDB" id="6077919at2759"/>
<reference evidence="2" key="2">
    <citation type="submission" date="2020-11" db="EMBL/GenBank/DDBJ databases">
        <title>The chromosome-scale genome resource for two endophytic Fusarium species: F. culmorum and F. pseudograminearum.</title>
        <authorList>
            <person name="Yuan Z."/>
        </authorList>
    </citation>
    <scope>NUCLEOTIDE SEQUENCE</scope>
    <source>
        <strain evidence="2">Class2-1B</strain>
    </source>
</reference>
<dbReference type="AlphaFoldDB" id="A0A2T4GQ55"/>
<keyword evidence="3" id="KW-1185">Reference proteome</keyword>
<proteinExistence type="predicted"/>
<dbReference type="EMBL" id="PVEM01000012">
    <property type="protein sequence ID" value="PTD05698.1"/>
    <property type="molecule type" value="Genomic_DNA"/>
</dbReference>
<evidence type="ECO:0000313" key="2">
    <source>
        <dbReference type="EMBL" id="QPC61017.1"/>
    </source>
</evidence>
<dbReference type="EMBL" id="CP064748">
    <property type="protein sequence ID" value="QPC61017.1"/>
    <property type="molecule type" value="Genomic_DNA"/>
</dbReference>
<sequence>MAALINHLDSESCKLLRFQQVQRGISNIVDPSRMISISKNHLAICLEQETSTLHLEHLQSEAGRFVVGKKSQTYKCLVHIYYLPRQASPTFLTSFPAGEEARDRHCNDTGHYAPNWECEICFSGFDCYESCKYHEVNECLYCSECQEEFFCEEDMEEVLFLFTKAKGSYAHSAGQVIELPVASLIISSVVVALVHPWT</sequence>
<protein>
    <submittedName>
        <fullName evidence="1">Uncharacterized protein</fullName>
    </submittedName>
</protein>
<organism evidence="1 3">
    <name type="scientific">Fusarium culmorum</name>
    <dbReference type="NCBI Taxonomy" id="5516"/>
    <lineage>
        <taxon>Eukaryota</taxon>
        <taxon>Fungi</taxon>
        <taxon>Dikarya</taxon>
        <taxon>Ascomycota</taxon>
        <taxon>Pezizomycotina</taxon>
        <taxon>Sordariomycetes</taxon>
        <taxon>Hypocreomycetidae</taxon>
        <taxon>Hypocreales</taxon>
        <taxon>Nectriaceae</taxon>
        <taxon>Fusarium</taxon>
    </lineage>
</organism>
<gene>
    <name evidence="1" type="ORF">FCULG_00000375</name>
    <name evidence="2" type="ORF">HYE67_003248</name>
</gene>
<dbReference type="Proteomes" id="UP000663297">
    <property type="component" value="Chromosome 2"/>
</dbReference>
<evidence type="ECO:0000313" key="1">
    <source>
        <dbReference type="EMBL" id="PTD05698.1"/>
    </source>
</evidence>
<name>A0A2T4GQ55_FUSCU</name>
<reference evidence="1 3" key="1">
    <citation type="submission" date="2018-02" db="EMBL/GenBank/DDBJ databases">
        <title>Fusarium culmorum secondary metabolites in fungal-bacterial-plant interactions.</title>
        <authorList>
            <person name="Schmidt R."/>
        </authorList>
    </citation>
    <scope>NUCLEOTIDE SEQUENCE [LARGE SCALE GENOMIC DNA]</scope>
    <source>
        <strain evidence="1 3">PV</strain>
    </source>
</reference>